<evidence type="ECO:0000313" key="3">
    <source>
        <dbReference type="Proteomes" id="UP000283509"/>
    </source>
</evidence>
<gene>
    <name evidence="2" type="ORF">C7M84_014404</name>
</gene>
<protein>
    <submittedName>
        <fullName evidence="2">Uncharacterized protein</fullName>
    </submittedName>
</protein>
<feature type="region of interest" description="Disordered" evidence="1">
    <location>
        <begin position="241"/>
        <end position="305"/>
    </location>
</feature>
<organism evidence="2 3">
    <name type="scientific">Penaeus vannamei</name>
    <name type="common">Whiteleg shrimp</name>
    <name type="synonym">Litopenaeus vannamei</name>
    <dbReference type="NCBI Taxonomy" id="6689"/>
    <lineage>
        <taxon>Eukaryota</taxon>
        <taxon>Metazoa</taxon>
        <taxon>Ecdysozoa</taxon>
        <taxon>Arthropoda</taxon>
        <taxon>Crustacea</taxon>
        <taxon>Multicrustacea</taxon>
        <taxon>Malacostraca</taxon>
        <taxon>Eumalacostraca</taxon>
        <taxon>Eucarida</taxon>
        <taxon>Decapoda</taxon>
        <taxon>Dendrobranchiata</taxon>
        <taxon>Penaeoidea</taxon>
        <taxon>Penaeidae</taxon>
        <taxon>Penaeus</taxon>
    </lineage>
</organism>
<dbReference type="EMBL" id="QCYY01002805">
    <property type="protein sequence ID" value="ROT67519.1"/>
    <property type="molecule type" value="Genomic_DNA"/>
</dbReference>
<reference evidence="2 3" key="1">
    <citation type="submission" date="2018-04" db="EMBL/GenBank/DDBJ databases">
        <authorList>
            <person name="Zhang X."/>
            <person name="Yuan J."/>
            <person name="Li F."/>
            <person name="Xiang J."/>
        </authorList>
    </citation>
    <scope>NUCLEOTIDE SEQUENCE [LARGE SCALE GENOMIC DNA]</scope>
    <source>
        <tissue evidence="2">Muscle</tissue>
    </source>
</reference>
<keyword evidence="3" id="KW-1185">Reference proteome</keyword>
<sequence length="305" mass="31694">MVNGPSVKALVTSSANTASPTLRREAATPEPPAFLDDAGGGFVSGNGYVPTSAAILKNGVNDRGSHFTAVLKPQPSPQSSVTSGISVGSSSTSTAVMSDTNGYINSFDQGSVKINGSHNGGSYMDSMHINGGGNKTCLPLNGYSTKGSGIIGPLSSEFIPITNNKISSQMNNGNKGHQLSSFQNGRTNTFDQEYISGCVLNGHMKDSGNSTGNFRTFGNGHLNGFSKVSLNGHVKDHSSDCYEVESSSSNNSKNVMFKSDKSQLRNNKNVDTKVSGNSESDNSGSDVTNGKAKKGEAGDEISTEL</sequence>
<reference evidence="2 3" key="2">
    <citation type="submission" date="2019-01" db="EMBL/GenBank/DDBJ databases">
        <title>The decoding of complex shrimp genome reveals the adaptation for benthos swimmer, frequently molting mechanism and breeding impact on genome.</title>
        <authorList>
            <person name="Sun Y."/>
            <person name="Gao Y."/>
            <person name="Yu Y."/>
        </authorList>
    </citation>
    <scope>NUCLEOTIDE SEQUENCE [LARGE SCALE GENOMIC DNA]</scope>
    <source>
        <tissue evidence="2">Muscle</tissue>
    </source>
</reference>
<name>A0A3R7M584_PENVA</name>
<feature type="compositionally biased region" description="Basic and acidic residues" evidence="1">
    <location>
        <begin position="258"/>
        <end position="271"/>
    </location>
</feature>
<feature type="compositionally biased region" description="Polar residues" evidence="1">
    <location>
        <begin position="11"/>
        <end position="20"/>
    </location>
</feature>
<dbReference type="Proteomes" id="UP000283509">
    <property type="component" value="Unassembled WGS sequence"/>
</dbReference>
<dbReference type="AlphaFoldDB" id="A0A3R7M584"/>
<comment type="caution">
    <text evidence="2">The sequence shown here is derived from an EMBL/GenBank/DDBJ whole genome shotgun (WGS) entry which is preliminary data.</text>
</comment>
<accession>A0A3R7M584</accession>
<evidence type="ECO:0000256" key="1">
    <source>
        <dbReference type="SAM" id="MobiDB-lite"/>
    </source>
</evidence>
<feature type="region of interest" description="Disordered" evidence="1">
    <location>
        <begin position="1"/>
        <end position="32"/>
    </location>
</feature>
<evidence type="ECO:0000313" key="2">
    <source>
        <dbReference type="EMBL" id="ROT67519.1"/>
    </source>
</evidence>
<feature type="compositionally biased region" description="Low complexity" evidence="1">
    <location>
        <begin position="274"/>
        <end position="287"/>
    </location>
</feature>
<proteinExistence type="predicted"/>
<dbReference type="OrthoDB" id="6394174at2759"/>